<dbReference type="Proteomes" id="UP000285266">
    <property type="component" value="Unassembled WGS sequence"/>
</dbReference>
<sequence length="136" mass="15085">MTQEYKPIEYASQDALNALADAGLDNEEKPADAFLLGYEAGQRNALILTNADNAPELLNEALSEAVKEYLLYGAHPLSTEEDSDDIWDEAELFNLRLTNGDVIDCSELADEVLDALKRYLKGQPVLQSIPVKEQKQ</sequence>
<dbReference type="EMBL" id="QRAJ01000004">
    <property type="protein sequence ID" value="ROT86955.1"/>
    <property type="molecule type" value="Genomic_DNA"/>
</dbReference>
<dbReference type="AlphaFoldDB" id="A0A423UE17"/>
<comment type="caution">
    <text evidence="1">The sequence shown here is derived from an EMBL/GenBank/DDBJ whole genome shotgun (WGS) entry which is preliminary data.</text>
</comment>
<accession>A0A423UE17</accession>
<proteinExistence type="predicted"/>
<reference evidence="1 2" key="1">
    <citation type="submission" date="2018-07" db="EMBL/GenBank/DDBJ databases">
        <title>The role of parmesan cheese in vectoring bovine microbiota.</title>
        <authorList>
            <person name="Lugli G.A."/>
            <person name="Milani C."/>
        </authorList>
    </citation>
    <scope>NUCLEOTIDE SEQUENCE [LARGE SCALE GENOMIC DNA]</scope>
    <source>
        <strain evidence="1 2">BMONG18</strain>
    </source>
</reference>
<evidence type="ECO:0000313" key="1">
    <source>
        <dbReference type="EMBL" id="ROT86955.1"/>
    </source>
</evidence>
<dbReference type="RefSeq" id="WP_123644875.1">
    <property type="nucleotide sequence ID" value="NZ_QRAJ01000004.1"/>
</dbReference>
<name>A0A423UE17_9BIFI</name>
<organism evidence="1 2">
    <name type="scientific">Bifidobacterium mongoliense</name>
    <dbReference type="NCBI Taxonomy" id="518643"/>
    <lineage>
        <taxon>Bacteria</taxon>
        <taxon>Bacillati</taxon>
        <taxon>Actinomycetota</taxon>
        <taxon>Actinomycetes</taxon>
        <taxon>Bifidobacteriales</taxon>
        <taxon>Bifidobacteriaceae</taxon>
        <taxon>Bifidobacterium</taxon>
    </lineage>
</organism>
<evidence type="ECO:0000313" key="2">
    <source>
        <dbReference type="Proteomes" id="UP000285266"/>
    </source>
</evidence>
<protein>
    <submittedName>
        <fullName evidence="1">Uncharacterized protein</fullName>
    </submittedName>
</protein>
<gene>
    <name evidence="1" type="ORF">BMONG18_0954</name>
</gene>